<keyword evidence="1" id="KW-0614">Plasmid</keyword>
<sequence length="95" mass="10785">MGFLSRLFGRQDSAPQETAKEIEAIEYKGFSIFPDGIAENGQYRVAGEIKKVIDGEEKTHRFIRSDVLPSESDANDMMVKKSQMFIDQMGEKMFS</sequence>
<dbReference type="InterPro" id="IPR018772">
    <property type="entry name" value="Transcription_activator_HlyU"/>
</dbReference>
<gene>
    <name evidence="1" type="ORF">AB0763_16710</name>
</gene>
<proteinExistence type="predicted"/>
<reference evidence="1" key="1">
    <citation type="submission" date="2024-07" db="EMBL/GenBank/DDBJ databases">
        <title>Genome Analysis of a Potential Novel Vibrio Species Secreting pH- and Thermo-stable Alginate Lyase and its Application in Producing Alginate Oligosaccharides.</title>
        <authorList>
            <person name="Huang H."/>
            <person name="Bao K."/>
        </authorList>
    </citation>
    <scope>NUCLEOTIDE SEQUENCE</scope>
    <source>
        <strain evidence="1">HB236076</strain>
        <plasmid evidence="1">p-HB236076</plasmid>
    </source>
</reference>
<dbReference type="KEGG" id="vih:AB0763_16710"/>
<accession>A0AB39HIY7</accession>
<dbReference type="RefSeq" id="WP_306099584.1">
    <property type="nucleotide sequence ID" value="NZ_CP162602.1"/>
</dbReference>
<dbReference type="AlphaFoldDB" id="A0AB39HIY7"/>
<evidence type="ECO:0000313" key="1">
    <source>
        <dbReference type="EMBL" id="XDK26672.1"/>
    </source>
</evidence>
<organism evidence="1">
    <name type="scientific">Vibrio sp. HB236076</name>
    <dbReference type="NCBI Taxonomy" id="3232307"/>
    <lineage>
        <taxon>Bacteria</taxon>
        <taxon>Pseudomonadati</taxon>
        <taxon>Pseudomonadota</taxon>
        <taxon>Gammaproteobacteria</taxon>
        <taxon>Vibrionales</taxon>
        <taxon>Vibrionaceae</taxon>
        <taxon>Vibrio</taxon>
    </lineage>
</organism>
<geneLocation type="plasmid" evidence="1">
    <name>p-HB236076</name>
</geneLocation>
<dbReference type="EMBL" id="CP162602">
    <property type="protein sequence ID" value="XDK26672.1"/>
    <property type="molecule type" value="Genomic_DNA"/>
</dbReference>
<protein>
    <submittedName>
        <fullName evidence="1">HlyU family transcriptional regulator</fullName>
    </submittedName>
</protein>
<dbReference type="Pfam" id="PF10115">
    <property type="entry name" value="HlyU"/>
    <property type="match status" value="1"/>
</dbReference>
<name>A0AB39HIY7_9VIBR</name>